<evidence type="ECO:0000313" key="3">
    <source>
        <dbReference type="EMBL" id="VAW96474.1"/>
    </source>
</evidence>
<dbReference type="InterPro" id="IPR041698">
    <property type="entry name" value="Methyltransf_25"/>
</dbReference>
<reference evidence="3" key="1">
    <citation type="submission" date="2018-06" db="EMBL/GenBank/DDBJ databases">
        <authorList>
            <person name="Zhirakovskaya E."/>
        </authorList>
    </citation>
    <scope>NUCLEOTIDE SEQUENCE</scope>
</reference>
<sequence>MWDKRYATEHYIYGTQPNTFLEQNFTQIPKGKVLCLADGEGRNSVFLAKQGYTVTAVDASAVGIEKAKKLAQDNNVKVNYIHADLATYPLGTEQWDGIVSIFCHLPEKIRAALHSQVVQGLKNTGILLLEAYTPEQLKHGTGGPPTPELTMTANILKKELNGLQFNLLQELERDVVEGSHHTGLGAVVQAIASKKKINH</sequence>
<dbReference type="EMBL" id="UOFT01000052">
    <property type="protein sequence ID" value="VAW96474.1"/>
    <property type="molecule type" value="Genomic_DNA"/>
</dbReference>
<dbReference type="PANTHER" id="PTHR43861:SF3">
    <property type="entry name" value="PUTATIVE (AFU_ORTHOLOGUE AFUA_2G14390)-RELATED"/>
    <property type="match status" value="1"/>
</dbReference>
<dbReference type="AlphaFoldDB" id="A0A3B1AR67"/>
<proteinExistence type="predicted"/>
<evidence type="ECO:0000259" key="2">
    <source>
        <dbReference type="Pfam" id="PF13649"/>
    </source>
</evidence>
<protein>
    <submittedName>
        <fullName evidence="3">Tellurite resistance protein TehB</fullName>
    </submittedName>
</protein>
<accession>A0A3B1AR67</accession>
<feature type="domain" description="Methyltransferase" evidence="2">
    <location>
        <begin position="33"/>
        <end position="125"/>
    </location>
</feature>
<dbReference type="Pfam" id="PF13649">
    <property type="entry name" value="Methyltransf_25"/>
    <property type="match status" value="1"/>
</dbReference>
<dbReference type="GO" id="GO:0016740">
    <property type="term" value="F:transferase activity"/>
    <property type="evidence" value="ECO:0007669"/>
    <property type="project" value="UniProtKB-KW"/>
</dbReference>
<evidence type="ECO:0000256" key="1">
    <source>
        <dbReference type="ARBA" id="ARBA00022679"/>
    </source>
</evidence>
<dbReference type="InterPro" id="IPR029063">
    <property type="entry name" value="SAM-dependent_MTases_sf"/>
</dbReference>
<name>A0A3B1AR67_9ZZZZ</name>
<organism evidence="3">
    <name type="scientific">hydrothermal vent metagenome</name>
    <dbReference type="NCBI Taxonomy" id="652676"/>
    <lineage>
        <taxon>unclassified sequences</taxon>
        <taxon>metagenomes</taxon>
        <taxon>ecological metagenomes</taxon>
    </lineage>
</organism>
<gene>
    <name evidence="3" type="ORF">MNBD_GAMMA23-1781</name>
</gene>
<dbReference type="Gene3D" id="3.40.50.150">
    <property type="entry name" value="Vaccinia Virus protein VP39"/>
    <property type="match status" value="1"/>
</dbReference>
<keyword evidence="1" id="KW-0808">Transferase</keyword>
<dbReference type="SUPFAM" id="SSF53335">
    <property type="entry name" value="S-adenosyl-L-methionine-dependent methyltransferases"/>
    <property type="match status" value="1"/>
</dbReference>
<dbReference type="CDD" id="cd02440">
    <property type="entry name" value="AdoMet_MTases"/>
    <property type="match status" value="1"/>
</dbReference>
<dbReference type="PANTHER" id="PTHR43861">
    <property type="entry name" value="TRANS-ACONITATE 2-METHYLTRANSFERASE-RELATED"/>
    <property type="match status" value="1"/>
</dbReference>